<keyword evidence="4" id="KW-1185">Reference proteome</keyword>
<name>A0A5R8KH41_9BACT</name>
<dbReference type="Gene3D" id="3.40.50.300">
    <property type="entry name" value="P-loop containing nucleotide triphosphate hydrolases"/>
    <property type="match status" value="2"/>
</dbReference>
<dbReference type="InterPro" id="IPR027417">
    <property type="entry name" value="P-loop_NTPase"/>
</dbReference>
<dbReference type="AlphaFoldDB" id="A0A5R8KH41"/>
<proteinExistence type="predicted"/>
<dbReference type="OrthoDB" id="177838at2"/>
<dbReference type="EMBL" id="VAUV01000004">
    <property type="protein sequence ID" value="TLD71602.1"/>
    <property type="molecule type" value="Genomic_DNA"/>
</dbReference>
<sequence>MRLLSITVKNYRIHQEVKVDFDAARTLIGGANESGKSTLVEAAHRVLFLKAKVTGKVLQGMKSTLHTDHPKVLLSFEAGGKVWEVEKRFSGASGQARLSILGGQSWHGEEAESKLAEVLGTDGSVSREKDLLMLWPHLWVWQGRSGDDPADQATEHRDALVQRLQSEGLAAVMQSDFDQRVKDRIAAAYEELFTATGKAKAGSKPEVARLRLEEMEAALLGAQEAAGRLEEAVGAFGVAESVLKGVDAVLPGLLKELKATQEKLVKVGDLRGLEKEQWRVVKDAELALMQLRKEEEGLRELRRQVMETETVLKPLEERLQELEGALKEAGEARQRSEVRHRELAEALRSGRARLDLAVALVAVFEKGEAREILAKRAAEAGQVAAEMNGLREALASLPNLAAAEVAKLRSLETDWQKAMVVRDATAAELMVLVSDAEEVRVDGDLLKAGEAKVLAEEVEISIGKGTRLRLRPGGGTSLAAARSNVEEAERKLREALGKWSARDVEQAVQWFEKAESLRHDGKRLRERWNGLGGEKVAADLEAAEMACRTAEAEMLRRKEGLTMDGETLPDSLLSARLWVKEMEGMLSENDKAEREARAMADEARVQLEKVETGRGKQLEMLTEKRQLLGELRLRMRVVEEKYADSAAREEAMSMAVRAAESSQSMLEGTRRLLAELQPELLERDGERLGRSVANQEQQRRTAETQMAVARSQLVLDGRVDPESDVQQARARVAEAREVFMMEQRRAKAVERLFQLFAESRGAIDRRLVQPLANRVSGYLQCVFGPGAELRVLVAEDGKLGFEISRSGGGGAFGFESLSGGAKEQVAAAVRLAMAEILATQHDGCLPLVFDDAFAYADPLRVQQMQRMLDLAATRGLQVVVLTCNPGDYAGFGGVEVRIG</sequence>
<dbReference type="PANTHER" id="PTHR41259">
    <property type="entry name" value="DOUBLE-STRAND BREAK REPAIR RAD50 ATPASE, PUTATIVE-RELATED"/>
    <property type="match status" value="1"/>
</dbReference>
<reference evidence="3 4" key="1">
    <citation type="submission" date="2019-05" db="EMBL/GenBank/DDBJ databases">
        <title>Verrucobacter flavum gen. nov., sp. nov. a new member of the family Verrucomicrobiaceae.</title>
        <authorList>
            <person name="Szuroczki S."/>
            <person name="Abbaszade G."/>
            <person name="Szabo A."/>
            <person name="Felfoldi T."/>
            <person name="Schumann P."/>
            <person name="Boka K."/>
            <person name="Keki Z."/>
            <person name="Toumi M."/>
            <person name="Toth E."/>
        </authorList>
    </citation>
    <scope>NUCLEOTIDE SEQUENCE [LARGE SCALE GENOMIC DNA]</scope>
    <source>
        <strain evidence="3 4">MG-N-17</strain>
    </source>
</reference>
<dbReference type="RefSeq" id="WP_138085198.1">
    <property type="nucleotide sequence ID" value="NZ_VAUV01000004.1"/>
</dbReference>
<dbReference type="SUPFAM" id="SSF52540">
    <property type="entry name" value="P-loop containing nucleoside triphosphate hydrolases"/>
    <property type="match status" value="1"/>
</dbReference>
<protein>
    <recommendedName>
        <fullName evidence="2">Rad50/SbcC-type AAA domain-containing protein</fullName>
    </recommendedName>
</protein>
<dbReference type="Proteomes" id="UP000306196">
    <property type="component" value="Unassembled WGS sequence"/>
</dbReference>
<keyword evidence="1" id="KW-0175">Coiled coil</keyword>
<evidence type="ECO:0000313" key="3">
    <source>
        <dbReference type="EMBL" id="TLD71602.1"/>
    </source>
</evidence>
<dbReference type="InterPro" id="IPR038729">
    <property type="entry name" value="Rad50/SbcC_AAA"/>
</dbReference>
<organism evidence="3 4">
    <name type="scientific">Phragmitibacter flavus</name>
    <dbReference type="NCBI Taxonomy" id="2576071"/>
    <lineage>
        <taxon>Bacteria</taxon>
        <taxon>Pseudomonadati</taxon>
        <taxon>Verrucomicrobiota</taxon>
        <taxon>Verrucomicrobiia</taxon>
        <taxon>Verrucomicrobiales</taxon>
        <taxon>Verrucomicrobiaceae</taxon>
        <taxon>Phragmitibacter</taxon>
    </lineage>
</organism>
<dbReference type="PANTHER" id="PTHR41259:SF1">
    <property type="entry name" value="DOUBLE-STRAND BREAK REPAIR RAD50 ATPASE, PUTATIVE-RELATED"/>
    <property type="match status" value="1"/>
</dbReference>
<dbReference type="GO" id="GO:0016887">
    <property type="term" value="F:ATP hydrolysis activity"/>
    <property type="evidence" value="ECO:0007669"/>
    <property type="project" value="InterPro"/>
</dbReference>
<evidence type="ECO:0000313" key="4">
    <source>
        <dbReference type="Proteomes" id="UP000306196"/>
    </source>
</evidence>
<dbReference type="GO" id="GO:0006302">
    <property type="term" value="P:double-strand break repair"/>
    <property type="evidence" value="ECO:0007669"/>
    <property type="project" value="InterPro"/>
</dbReference>
<evidence type="ECO:0000259" key="2">
    <source>
        <dbReference type="Pfam" id="PF13476"/>
    </source>
</evidence>
<feature type="coiled-coil region" evidence="1">
    <location>
        <begin position="281"/>
        <end position="339"/>
    </location>
</feature>
<evidence type="ECO:0000256" key="1">
    <source>
        <dbReference type="SAM" id="Coils"/>
    </source>
</evidence>
<gene>
    <name evidence="3" type="ORF">FEM03_05525</name>
</gene>
<feature type="domain" description="Rad50/SbcC-type AAA" evidence="2">
    <location>
        <begin position="5"/>
        <end position="51"/>
    </location>
</feature>
<dbReference type="Pfam" id="PF13476">
    <property type="entry name" value="AAA_23"/>
    <property type="match status" value="1"/>
</dbReference>
<feature type="coiled-coil region" evidence="1">
    <location>
        <begin position="582"/>
        <end position="609"/>
    </location>
</feature>
<accession>A0A5R8KH41</accession>
<comment type="caution">
    <text evidence="3">The sequence shown here is derived from an EMBL/GenBank/DDBJ whole genome shotgun (WGS) entry which is preliminary data.</text>
</comment>